<gene>
    <name evidence="6" type="ORF">HNR19_000081</name>
</gene>
<reference evidence="6 7" key="1">
    <citation type="submission" date="2020-07" db="EMBL/GenBank/DDBJ databases">
        <title>Sequencing the genomes of 1000 actinobacteria strains.</title>
        <authorList>
            <person name="Klenk H.-P."/>
        </authorList>
    </citation>
    <scope>NUCLEOTIDE SEQUENCE [LARGE SCALE GENOMIC DNA]</scope>
    <source>
        <strain evidence="6 7">DSM 103833</strain>
    </source>
</reference>
<evidence type="ECO:0000313" key="6">
    <source>
        <dbReference type="EMBL" id="NYI99382.1"/>
    </source>
</evidence>
<accession>A0A853BZ14</accession>
<dbReference type="PANTHER" id="PTHR43248">
    <property type="entry name" value="2-SUCCINYL-6-HYDROXY-2,4-CYCLOHEXADIENE-1-CARBOXYLATE SYNTHASE"/>
    <property type="match status" value="1"/>
</dbReference>
<evidence type="ECO:0000256" key="2">
    <source>
        <dbReference type="ARBA" id="ARBA00022729"/>
    </source>
</evidence>
<keyword evidence="7" id="KW-1185">Reference proteome</keyword>
<keyword evidence="2" id="KW-0732">Signal</keyword>
<name>A0A853BZ14_9ACTN</name>
<dbReference type="RefSeq" id="WP_179666039.1">
    <property type="nucleotide sequence ID" value="NZ_JACCFP010000001.1"/>
</dbReference>
<keyword evidence="3" id="KW-0378">Hydrolase</keyword>
<feature type="compositionally biased region" description="Low complexity" evidence="4">
    <location>
        <begin position="43"/>
        <end position="55"/>
    </location>
</feature>
<dbReference type="SUPFAM" id="SSF53474">
    <property type="entry name" value="alpha/beta-Hydrolases"/>
    <property type="match status" value="1"/>
</dbReference>
<feature type="compositionally biased region" description="Acidic residues" evidence="4">
    <location>
        <begin position="164"/>
        <end position="177"/>
    </location>
</feature>
<dbReference type="PANTHER" id="PTHR43248:SF29">
    <property type="entry name" value="TRIPEPTIDYL AMINOPEPTIDASE"/>
    <property type="match status" value="1"/>
</dbReference>
<dbReference type="AlphaFoldDB" id="A0A853BZ14"/>
<dbReference type="EMBL" id="JACCFP010000001">
    <property type="protein sequence ID" value="NYI99382.1"/>
    <property type="molecule type" value="Genomic_DNA"/>
</dbReference>
<comment type="caution">
    <text evidence="6">The sequence shown here is derived from an EMBL/GenBank/DDBJ whole genome shotgun (WGS) entry which is preliminary data.</text>
</comment>
<dbReference type="InterPro" id="IPR029058">
    <property type="entry name" value="AB_hydrolase_fold"/>
</dbReference>
<dbReference type="InterPro" id="IPR013595">
    <property type="entry name" value="Pept_S33_TAP-like_C"/>
</dbReference>
<dbReference type="InterPro" id="IPR051601">
    <property type="entry name" value="Serine_prot/Carboxylest_S33"/>
</dbReference>
<feature type="region of interest" description="Disordered" evidence="4">
    <location>
        <begin position="157"/>
        <end position="184"/>
    </location>
</feature>
<sequence>MKKLVVAVVVIWSLVLVAGAGVAITAIVQAGDDDEEPTRAETSGAPSSPSDSGAPEKAPAGLEDFYSQEIAWESCGANECGTLEVPVSYQEPEGATIELALERTLATGDRIGSLVVNPGGPGAPGTSVPESSEFYFAPDVLERYDVVGFDPRGTGDSAPIDCLSDSELDDYVAEDPGPDNKSEERRYAKIQLDYWQGCADNTGEILGHVSTIEAARDMDVLRAVLGEQQLAYFGWSYGTRLGSTYADLFPEKVGRFVLDGATDPGLSSYESTLSQAEGFEVALRSYVQDCVDKGDCFLGDSVDEGLTTITDLLDSIEQEPLPTDQERDLEIGNAVYGVITPLYNQEYWTILDEALQMALDGDGSTLLRLSDAYGSRENGEYTANSLESISVINCLDNPEAVPPEEVPSHYDEFQKASPTFGRIFAWFLIACDGIPVERTEPDIEIDAPGAAPIVVIGTTRDPATPYHEAVAMAKALESGVLLSRDGDGHTGYNQGNACIDDAVHAYLIDGTVPQDGLEC</sequence>
<evidence type="ECO:0000256" key="3">
    <source>
        <dbReference type="ARBA" id="ARBA00022801"/>
    </source>
</evidence>
<evidence type="ECO:0000256" key="1">
    <source>
        <dbReference type="ARBA" id="ARBA00010088"/>
    </source>
</evidence>
<evidence type="ECO:0000313" key="7">
    <source>
        <dbReference type="Proteomes" id="UP000530424"/>
    </source>
</evidence>
<dbReference type="Proteomes" id="UP000530424">
    <property type="component" value="Unassembled WGS sequence"/>
</dbReference>
<feature type="domain" description="Peptidase S33 tripeptidyl aminopeptidase-like C-terminal" evidence="5">
    <location>
        <begin position="418"/>
        <end position="519"/>
    </location>
</feature>
<evidence type="ECO:0000259" key="5">
    <source>
        <dbReference type="Pfam" id="PF08386"/>
    </source>
</evidence>
<dbReference type="Pfam" id="PF08386">
    <property type="entry name" value="Abhydrolase_4"/>
    <property type="match status" value="1"/>
</dbReference>
<feature type="region of interest" description="Disordered" evidence="4">
    <location>
        <begin position="32"/>
        <end position="59"/>
    </location>
</feature>
<proteinExistence type="inferred from homology"/>
<evidence type="ECO:0000256" key="4">
    <source>
        <dbReference type="SAM" id="MobiDB-lite"/>
    </source>
</evidence>
<dbReference type="Gene3D" id="3.40.50.1820">
    <property type="entry name" value="alpha/beta hydrolase"/>
    <property type="match status" value="1"/>
</dbReference>
<protein>
    <submittedName>
        <fullName evidence="6">Pimeloyl-ACP methyl ester carboxylesterase</fullName>
    </submittedName>
</protein>
<organism evidence="6 7">
    <name type="scientific">Nocardioides thalensis</name>
    <dbReference type="NCBI Taxonomy" id="1914755"/>
    <lineage>
        <taxon>Bacteria</taxon>
        <taxon>Bacillati</taxon>
        <taxon>Actinomycetota</taxon>
        <taxon>Actinomycetes</taxon>
        <taxon>Propionibacteriales</taxon>
        <taxon>Nocardioidaceae</taxon>
        <taxon>Nocardioides</taxon>
    </lineage>
</organism>
<comment type="similarity">
    <text evidence="1">Belongs to the peptidase S33 family.</text>
</comment>
<dbReference type="GO" id="GO:0016787">
    <property type="term" value="F:hydrolase activity"/>
    <property type="evidence" value="ECO:0007669"/>
    <property type="project" value="UniProtKB-KW"/>
</dbReference>